<dbReference type="STRING" id="1641165.XM38_13565"/>
<dbReference type="Pfam" id="PF01370">
    <property type="entry name" value="Epimerase"/>
    <property type="match status" value="1"/>
</dbReference>
<dbReference type="AlphaFoldDB" id="A0A1V8NK16"/>
<comment type="similarity">
    <text evidence="1">Belongs to the NAD(P)-dependent epimerase/dehydratase family.</text>
</comment>
<evidence type="ECO:0000256" key="1">
    <source>
        <dbReference type="ARBA" id="ARBA00007637"/>
    </source>
</evidence>
<dbReference type="RefSeq" id="WP_080810170.1">
    <property type="nucleotide sequence ID" value="NZ_CP021983.2"/>
</dbReference>
<sequence length="328" mass="36784">MAKVLVTGGKGFLGSHLAAKLAKTEDQVRIFSRQKGTNSSILRDSNYEFSWGDIRDSRAVENAVEGVDYIIHTVSNFRKGGSDKDDAYSTNVEGTENILRAAEKHNVQHIIHCSTIGVHGTVLEIPANEDTPFNPTDLYQETKLIAEKKVWEFYQKTKLPITVIRPISLFGAGDMRMLKLFRLIKQGKFIIVGDGEVLFHPAYIDDVVQGFLLCLGNERAFGEAFIIGGEGYLTLNELCGLIAEELKVRPPKLYVPMVPVLALATLCEKICVPLGIEPPLHRRRVSFFQNNRAFSIDKAKQILGYQPQFSLEEGIQKTIQWYQAQGWL</sequence>
<dbReference type="InterPro" id="IPR036291">
    <property type="entry name" value="NAD(P)-bd_dom_sf"/>
</dbReference>
<evidence type="ECO:0000313" key="4">
    <source>
        <dbReference type="Proteomes" id="UP000191901"/>
    </source>
</evidence>
<gene>
    <name evidence="3" type="ORF">XM38_041470</name>
</gene>
<dbReference type="EMBL" id="CP021983">
    <property type="protein sequence ID" value="ASC73185.1"/>
    <property type="molecule type" value="Genomic_DNA"/>
</dbReference>
<evidence type="ECO:0000313" key="3">
    <source>
        <dbReference type="EMBL" id="ASC73185.1"/>
    </source>
</evidence>
<proteinExistence type="inferred from homology"/>
<accession>A0A1V8NK16</accession>
<protein>
    <submittedName>
        <fullName evidence="3">NAD-dependent epimerase</fullName>
    </submittedName>
</protein>
<dbReference type="PANTHER" id="PTHR43000">
    <property type="entry name" value="DTDP-D-GLUCOSE 4,6-DEHYDRATASE-RELATED"/>
    <property type="match status" value="1"/>
</dbReference>
<feature type="domain" description="NAD-dependent epimerase/dehydratase" evidence="2">
    <location>
        <begin position="4"/>
        <end position="228"/>
    </location>
</feature>
<evidence type="ECO:0000259" key="2">
    <source>
        <dbReference type="Pfam" id="PF01370"/>
    </source>
</evidence>
<dbReference type="KEGG" id="hhg:XM38_041470"/>
<reference evidence="3 4" key="1">
    <citation type="journal article" date="2016" name="Biochim. Biophys. Acta">
        <title>Characterization of red-shifted phycobilisomes isolated from the chlorophyll f-containing cyanobacterium Halomicronema hongdechloris.</title>
        <authorList>
            <person name="Li Y."/>
            <person name="Lin Y."/>
            <person name="Garvey C.J."/>
            <person name="Birch D."/>
            <person name="Corkery R.W."/>
            <person name="Loughlin P.C."/>
            <person name="Scheer H."/>
            <person name="Willows R.D."/>
            <person name="Chen M."/>
        </authorList>
    </citation>
    <scope>NUCLEOTIDE SEQUENCE [LARGE SCALE GENOMIC DNA]</scope>
    <source>
        <strain evidence="3 4">C2206</strain>
    </source>
</reference>
<organism evidence="3 4">
    <name type="scientific">Halomicronema hongdechloris C2206</name>
    <dbReference type="NCBI Taxonomy" id="1641165"/>
    <lineage>
        <taxon>Bacteria</taxon>
        <taxon>Bacillati</taxon>
        <taxon>Cyanobacteriota</taxon>
        <taxon>Cyanophyceae</taxon>
        <taxon>Nodosilineales</taxon>
        <taxon>Nodosilineaceae</taxon>
        <taxon>Halomicronema</taxon>
    </lineage>
</organism>
<keyword evidence="4" id="KW-1185">Reference proteome</keyword>
<dbReference type="SUPFAM" id="SSF51735">
    <property type="entry name" value="NAD(P)-binding Rossmann-fold domains"/>
    <property type="match status" value="1"/>
</dbReference>
<dbReference type="Proteomes" id="UP000191901">
    <property type="component" value="Chromosome"/>
</dbReference>
<dbReference type="Gene3D" id="3.40.50.720">
    <property type="entry name" value="NAD(P)-binding Rossmann-like Domain"/>
    <property type="match status" value="1"/>
</dbReference>
<dbReference type="InterPro" id="IPR001509">
    <property type="entry name" value="Epimerase_deHydtase"/>
</dbReference>
<dbReference type="OrthoDB" id="9807212at2"/>
<name>A0A1V8NK16_9CYAN</name>